<evidence type="ECO:0000256" key="2">
    <source>
        <dbReference type="SAM" id="Phobius"/>
    </source>
</evidence>
<evidence type="ECO:0000313" key="4">
    <source>
        <dbReference type="EMBL" id="PJJ64981.1"/>
    </source>
</evidence>
<feature type="signal peptide" evidence="3">
    <location>
        <begin position="1"/>
        <end position="31"/>
    </location>
</feature>
<gene>
    <name evidence="4" type="ORF">CLV54_0006</name>
</gene>
<evidence type="ECO:0000313" key="5">
    <source>
        <dbReference type="Proteomes" id="UP000230161"/>
    </source>
</evidence>
<keyword evidence="3" id="KW-0732">Signal</keyword>
<evidence type="ECO:0000256" key="1">
    <source>
        <dbReference type="SAM" id="MobiDB-lite"/>
    </source>
</evidence>
<sequence length="267" mass="26483">MNQRTKRGAVWASAVLISSFLAFGSAASAFAADDDGLGLEVTVTTPTPVASPAPTPTPTSTTKPPTNTPNPSGPPAPGGSNNGGGGNGGGNGGGSGSGGAGSGGSGSGGPAATGDEVSIGGALFLSGLKSTYHPSFNPFDGTLTLEFTVRNVTNETITGSAHFWANGVFGNELADHDALAVADIAPGETRTVQTELPHIGQWIFVNANATFTPPGSVGGVTLEPVTRNAFVPIFPWFLVIIVLIAAAAVVIVRILSPQGAPVPQAAE</sequence>
<dbReference type="OrthoDB" id="5007898at2"/>
<protein>
    <recommendedName>
        <fullName evidence="6">DUF916 domain-containing protein</fullName>
    </recommendedName>
</protein>
<accession>A0A2M9C357</accession>
<comment type="caution">
    <text evidence="4">The sequence shown here is derived from an EMBL/GenBank/DDBJ whole genome shotgun (WGS) entry which is preliminary data.</text>
</comment>
<feature type="chain" id="PRO_5014825270" description="DUF916 domain-containing protein" evidence="3">
    <location>
        <begin position="32"/>
        <end position="267"/>
    </location>
</feature>
<evidence type="ECO:0000256" key="3">
    <source>
        <dbReference type="SAM" id="SignalP"/>
    </source>
</evidence>
<dbReference type="RefSeq" id="WP_157802730.1">
    <property type="nucleotide sequence ID" value="NZ_PGFB01000001.1"/>
</dbReference>
<feature type="region of interest" description="Disordered" evidence="1">
    <location>
        <begin position="42"/>
        <end position="113"/>
    </location>
</feature>
<keyword evidence="2" id="KW-0472">Membrane</keyword>
<feature type="compositionally biased region" description="Gly residues" evidence="1">
    <location>
        <begin position="80"/>
        <end position="111"/>
    </location>
</feature>
<feature type="compositionally biased region" description="Pro residues" evidence="1">
    <location>
        <begin position="66"/>
        <end position="77"/>
    </location>
</feature>
<proteinExistence type="predicted"/>
<keyword evidence="5" id="KW-1185">Reference proteome</keyword>
<dbReference type="EMBL" id="PGFB01000001">
    <property type="protein sequence ID" value="PJJ64981.1"/>
    <property type="molecule type" value="Genomic_DNA"/>
</dbReference>
<feature type="transmembrane region" description="Helical" evidence="2">
    <location>
        <begin position="233"/>
        <end position="255"/>
    </location>
</feature>
<dbReference type="Proteomes" id="UP000230161">
    <property type="component" value="Unassembled WGS sequence"/>
</dbReference>
<evidence type="ECO:0008006" key="6">
    <source>
        <dbReference type="Google" id="ProtNLM"/>
    </source>
</evidence>
<dbReference type="AlphaFoldDB" id="A0A2M9C357"/>
<organism evidence="4 5">
    <name type="scientific">Compostimonas suwonensis</name>
    <dbReference type="NCBI Taxonomy" id="1048394"/>
    <lineage>
        <taxon>Bacteria</taxon>
        <taxon>Bacillati</taxon>
        <taxon>Actinomycetota</taxon>
        <taxon>Actinomycetes</taxon>
        <taxon>Micrococcales</taxon>
        <taxon>Microbacteriaceae</taxon>
        <taxon>Compostimonas</taxon>
    </lineage>
</organism>
<keyword evidence="2" id="KW-0812">Transmembrane</keyword>
<keyword evidence="2" id="KW-1133">Transmembrane helix</keyword>
<reference evidence="4 5" key="1">
    <citation type="submission" date="2017-11" db="EMBL/GenBank/DDBJ databases">
        <title>Genomic Encyclopedia of Archaeal and Bacterial Type Strains, Phase II (KMG-II): From Individual Species to Whole Genera.</title>
        <authorList>
            <person name="Goeker M."/>
        </authorList>
    </citation>
    <scope>NUCLEOTIDE SEQUENCE [LARGE SCALE GENOMIC DNA]</scope>
    <source>
        <strain evidence="4 5">DSM 25625</strain>
    </source>
</reference>
<name>A0A2M9C357_9MICO</name>